<feature type="transmembrane region" description="Helical" evidence="1">
    <location>
        <begin position="357"/>
        <end position="376"/>
    </location>
</feature>
<accession>A0A249L621</accession>
<keyword evidence="2" id="KW-0808">Transferase</keyword>
<keyword evidence="1" id="KW-1133">Transmembrane helix</keyword>
<feature type="transmembrane region" description="Helical" evidence="1">
    <location>
        <begin position="93"/>
        <end position="114"/>
    </location>
</feature>
<feature type="transmembrane region" description="Helical" evidence="1">
    <location>
        <begin position="255"/>
        <end position="273"/>
    </location>
</feature>
<evidence type="ECO:0000313" key="3">
    <source>
        <dbReference type="Proteomes" id="UP000217210"/>
    </source>
</evidence>
<dbReference type="OrthoDB" id="3348156at2"/>
<proteinExistence type="predicted"/>
<keyword evidence="1" id="KW-0812">Transmembrane</keyword>
<keyword evidence="1" id="KW-0472">Membrane</keyword>
<organism evidence="2 3">
    <name type="scientific">Candidatus Nanopelagicus abundans</name>
    <dbReference type="NCBI Taxonomy" id="1884916"/>
    <lineage>
        <taxon>Bacteria</taxon>
        <taxon>Bacillati</taxon>
        <taxon>Actinomycetota</taxon>
        <taxon>Actinomycetes</taxon>
        <taxon>Candidatus Nanopelagicales</taxon>
        <taxon>Candidatus Nanopelagicaceae</taxon>
        <taxon>Candidatus Nanopelagicus</taxon>
    </lineage>
</organism>
<dbReference type="GO" id="GO:0016757">
    <property type="term" value="F:glycosyltransferase activity"/>
    <property type="evidence" value="ECO:0007669"/>
    <property type="project" value="UniProtKB-KW"/>
</dbReference>
<protein>
    <submittedName>
        <fullName evidence="2">Putative mannosyltransferase</fullName>
    </submittedName>
</protein>
<sequence>MLTKLVSRSLIALVLLSSFISFLKFNHCRNNDFTSPDNYIHACYTDIPALFSERGLNTNTFPYLSATNSMEYPPVTGLFAWAISFITPNSSNVLYFDLNILFLIMMYFISALILKALALKYLYLFLASPAVIASLFINWDLIAVASALFTVYFFEKKKYEESAISLGVSIATKFFPIVMLLPIAIIFYRRKQIKQLSRYLFTTAILWLAINLPIAVFYFDGWWRFFKLNIDRGADFGSIWYGLSLLNLDVSNLDLIYPLLSITLFIALAIYLLKLDKIPNLAHITFFALVIFTTFGKVYSPQYVLWLTPFAVIAITNSRQQISFWFWQITEIIYHLAIWQYLALYAGAKYGLPDNGYVIATLLRVVGVCTFTFILMRDLSAKSTAKSSVISR</sequence>
<keyword evidence="3" id="KW-1185">Reference proteome</keyword>
<gene>
    <name evidence="2" type="ORF">B1sIIB91_05880</name>
</gene>
<feature type="transmembrane region" description="Helical" evidence="1">
    <location>
        <begin position="199"/>
        <end position="219"/>
    </location>
</feature>
<name>A0A249L621_9ACTN</name>
<feature type="transmembrane region" description="Helical" evidence="1">
    <location>
        <begin position="332"/>
        <end position="351"/>
    </location>
</feature>
<dbReference type="AlphaFoldDB" id="A0A249L621"/>
<keyword evidence="2" id="KW-0328">Glycosyltransferase</keyword>
<evidence type="ECO:0000256" key="1">
    <source>
        <dbReference type="SAM" id="Phobius"/>
    </source>
</evidence>
<dbReference type="RefSeq" id="WP_095688645.1">
    <property type="nucleotide sequence ID" value="NZ_CP016779.1"/>
</dbReference>
<reference evidence="2 3" key="1">
    <citation type="submission" date="2016-07" db="EMBL/GenBank/DDBJ databases">
        <title>High microdiversification within the ubiquitous acI lineage of Actinobacteria.</title>
        <authorList>
            <person name="Neuenschwander S.M."/>
            <person name="Salcher M."/>
            <person name="Ghai R."/>
            <person name="Pernthaler J."/>
        </authorList>
    </citation>
    <scope>NUCLEOTIDE SEQUENCE [LARGE SCALE GENOMIC DNA]</scope>
    <source>
        <strain evidence="2">MMS-IIB-91</strain>
    </source>
</reference>
<feature type="transmembrane region" description="Helical" evidence="1">
    <location>
        <begin position="166"/>
        <end position="187"/>
    </location>
</feature>
<feature type="transmembrane region" description="Helical" evidence="1">
    <location>
        <begin position="280"/>
        <end position="297"/>
    </location>
</feature>
<evidence type="ECO:0000313" key="2">
    <source>
        <dbReference type="EMBL" id="ASY24389.1"/>
    </source>
</evidence>
<feature type="transmembrane region" description="Helical" evidence="1">
    <location>
        <begin position="121"/>
        <end position="154"/>
    </location>
</feature>
<dbReference type="KEGG" id="nab:B1sIIB91_05880"/>
<dbReference type="EMBL" id="CP016779">
    <property type="protein sequence ID" value="ASY24389.1"/>
    <property type="molecule type" value="Genomic_DNA"/>
</dbReference>
<dbReference type="Proteomes" id="UP000217210">
    <property type="component" value="Chromosome"/>
</dbReference>